<organism evidence="3 4">
    <name type="scientific">Paenibacillus yanchengensis</name>
    <dbReference type="NCBI Taxonomy" id="2035833"/>
    <lineage>
        <taxon>Bacteria</taxon>
        <taxon>Bacillati</taxon>
        <taxon>Bacillota</taxon>
        <taxon>Bacilli</taxon>
        <taxon>Bacillales</taxon>
        <taxon>Paenibacillaceae</taxon>
        <taxon>Paenibacillus</taxon>
    </lineage>
</organism>
<dbReference type="Proteomes" id="UP001597362">
    <property type="component" value="Unassembled WGS sequence"/>
</dbReference>
<dbReference type="InterPro" id="IPR001478">
    <property type="entry name" value="PDZ"/>
</dbReference>
<dbReference type="Pfam" id="PF05362">
    <property type="entry name" value="Lon_C"/>
    <property type="match status" value="1"/>
</dbReference>
<comment type="caution">
    <text evidence="3">The sequence shown here is derived from an EMBL/GenBank/DDBJ whole genome shotgun (WGS) entry which is preliminary data.</text>
</comment>
<dbReference type="InterPro" id="IPR036034">
    <property type="entry name" value="PDZ_sf"/>
</dbReference>
<evidence type="ECO:0000313" key="3">
    <source>
        <dbReference type="EMBL" id="MFD2117315.1"/>
    </source>
</evidence>
<dbReference type="SMART" id="SM00228">
    <property type="entry name" value="PDZ"/>
    <property type="match status" value="1"/>
</dbReference>
<keyword evidence="1" id="KW-0472">Membrane</keyword>
<dbReference type="InterPro" id="IPR008269">
    <property type="entry name" value="Lon_proteolytic"/>
</dbReference>
<dbReference type="Gene3D" id="3.30.230.10">
    <property type="match status" value="1"/>
</dbReference>
<reference evidence="4" key="1">
    <citation type="journal article" date="2019" name="Int. J. Syst. Evol. Microbiol.">
        <title>The Global Catalogue of Microorganisms (GCM) 10K type strain sequencing project: providing services to taxonomists for standard genome sequencing and annotation.</title>
        <authorList>
            <consortium name="The Broad Institute Genomics Platform"/>
            <consortium name="The Broad Institute Genome Sequencing Center for Infectious Disease"/>
            <person name="Wu L."/>
            <person name="Ma J."/>
        </authorList>
    </citation>
    <scope>NUCLEOTIDE SEQUENCE [LARGE SCALE GENOMIC DNA]</scope>
    <source>
        <strain evidence="4">GH52</strain>
    </source>
</reference>
<name>A0ABW4YNR7_9BACL</name>
<dbReference type="SUPFAM" id="SSF50156">
    <property type="entry name" value="PDZ domain-like"/>
    <property type="match status" value="1"/>
</dbReference>
<keyword evidence="4" id="KW-1185">Reference proteome</keyword>
<dbReference type="InterPro" id="IPR020568">
    <property type="entry name" value="Ribosomal_Su5_D2-typ_SF"/>
</dbReference>
<feature type="transmembrane region" description="Helical" evidence="1">
    <location>
        <begin position="21"/>
        <end position="42"/>
    </location>
</feature>
<accession>A0ABW4YNR7</accession>
<evidence type="ECO:0000259" key="2">
    <source>
        <dbReference type="PROSITE" id="PS50106"/>
    </source>
</evidence>
<gene>
    <name evidence="3" type="ORF">ACFSJH_16420</name>
</gene>
<evidence type="ECO:0000313" key="4">
    <source>
        <dbReference type="Proteomes" id="UP001597362"/>
    </source>
</evidence>
<sequence>MAVGHVTTQHEEAIKAKSFAYYSYLSGFLIIVAAILFVEYLWLPAPYIQTSSHYFIVWVDQLYYSLVLIPACWIVAAVYQLYHAKQQKLFQNIRLLVIITFAFIALICIAVQYYSNYLVWLLLLIVCALVAIELVVLTFSAAKRMKTRRLTQLGVTFAVFSIVAIPVPFNVIYPGFTIDMNSYAKIEGGTASGTIDGVLVFDRPAVLLDYVTARLLPAYEWYKRPASEPPITEQFAEVIEMKQTTDQLAAAIALKYVGEGQGVTPLGVHVVAIEWNSPADGVLRAGDIIVAINDEPIMTISDLFLQMQQIQPEQTIQLTVQRDGEQIETVAIRATAASDEPAKAVIGIAIDTAYEYDVTKHVEYTDYIAHIGGPSHGAMLTLALIDQLTSGGIIQQIKVAGTGTIEQDGSIGMVGGIRQKAYAVSRTNAEVFFVPLAGAEVAKKAAPQLQVVAVQTIDDILQWLAQEAEHRGTTY</sequence>
<feature type="transmembrane region" description="Helical" evidence="1">
    <location>
        <begin position="120"/>
        <end position="141"/>
    </location>
</feature>
<proteinExistence type="predicted"/>
<feature type="transmembrane region" description="Helical" evidence="1">
    <location>
        <begin position="94"/>
        <end position="114"/>
    </location>
</feature>
<feature type="transmembrane region" description="Helical" evidence="1">
    <location>
        <begin position="62"/>
        <end position="82"/>
    </location>
</feature>
<evidence type="ECO:0000256" key="1">
    <source>
        <dbReference type="SAM" id="Phobius"/>
    </source>
</evidence>
<keyword evidence="1" id="KW-1133">Transmembrane helix</keyword>
<feature type="domain" description="PDZ" evidence="2">
    <location>
        <begin position="238"/>
        <end position="324"/>
    </location>
</feature>
<dbReference type="SUPFAM" id="SSF54211">
    <property type="entry name" value="Ribosomal protein S5 domain 2-like"/>
    <property type="match status" value="1"/>
</dbReference>
<dbReference type="PROSITE" id="PS50106">
    <property type="entry name" value="PDZ"/>
    <property type="match status" value="1"/>
</dbReference>
<dbReference type="Pfam" id="PF13180">
    <property type="entry name" value="PDZ_2"/>
    <property type="match status" value="1"/>
</dbReference>
<feature type="transmembrane region" description="Helical" evidence="1">
    <location>
        <begin position="153"/>
        <end position="173"/>
    </location>
</feature>
<dbReference type="EMBL" id="JBHUHO010000039">
    <property type="protein sequence ID" value="MFD2117315.1"/>
    <property type="molecule type" value="Genomic_DNA"/>
</dbReference>
<keyword evidence="1" id="KW-0812">Transmembrane</keyword>
<dbReference type="InterPro" id="IPR014721">
    <property type="entry name" value="Ribsml_uS5_D2-typ_fold_subgr"/>
</dbReference>
<dbReference type="RefSeq" id="WP_377774352.1">
    <property type="nucleotide sequence ID" value="NZ_JBHUHO010000039.1"/>
</dbReference>
<protein>
    <submittedName>
        <fullName evidence="3">PDZ domain-containing protein</fullName>
    </submittedName>
</protein>